<dbReference type="Proteomes" id="UP000320300">
    <property type="component" value="Unassembled WGS sequence"/>
</dbReference>
<gene>
    <name evidence="1" type="ORF">SAMN06265348_10114</name>
</gene>
<sequence length="100" mass="11774">MVNHVAEKELEMNSIFTPSALNSKKPLKTSMNLKRRPVLQEASRLMLKVIAQWGYDPGRKNKKMNYRAIIDMYKTALAARRIFLKKRRYSCNALSLFHRF</sequence>
<keyword evidence="2" id="KW-1185">Reference proteome</keyword>
<dbReference type="EMBL" id="FXTN01000001">
    <property type="protein sequence ID" value="SMO31897.1"/>
    <property type="molecule type" value="Genomic_DNA"/>
</dbReference>
<evidence type="ECO:0000313" key="2">
    <source>
        <dbReference type="Proteomes" id="UP000320300"/>
    </source>
</evidence>
<organism evidence="1 2">
    <name type="scientific">Pedobacter westerhofensis</name>
    <dbReference type="NCBI Taxonomy" id="425512"/>
    <lineage>
        <taxon>Bacteria</taxon>
        <taxon>Pseudomonadati</taxon>
        <taxon>Bacteroidota</taxon>
        <taxon>Sphingobacteriia</taxon>
        <taxon>Sphingobacteriales</taxon>
        <taxon>Sphingobacteriaceae</taxon>
        <taxon>Pedobacter</taxon>
    </lineage>
</organism>
<evidence type="ECO:0000313" key="1">
    <source>
        <dbReference type="EMBL" id="SMO31897.1"/>
    </source>
</evidence>
<proteinExistence type="predicted"/>
<dbReference type="AlphaFoldDB" id="A0A521AAS3"/>
<reference evidence="1 2" key="1">
    <citation type="submission" date="2017-05" db="EMBL/GenBank/DDBJ databases">
        <authorList>
            <person name="Varghese N."/>
            <person name="Submissions S."/>
        </authorList>
    </citation>
    <scope>NUCLEOTIDE SEQUENCE [LARGE SCALE GENOMIC DNA]</scope>
    <source>
        <strain evidence="1 2">DSM 19036</strain>
    </source>
</reference>
<name>A0A521AAS3_9SPHI</name>
<protein>
    <submittedName>
        <fullName evidence="1">Uncharacterized protein</fullName>
    </submittedName>
</protein>
<accession>A0A521AAS3</accession>